<evidence type="ECO:0000313" key="3">
    <source>
        <dbReference type="Proteomes" id="UP000460416"/>
    </source>
</evidence>
<gene>
    <name evidence="2" type="ORF">FLP08_14015</name>
</gene>
<protein>
    <recommendedName>
        <fullName evidence="4">PKD domain-containing protein</fullName>
    </recommendedName>
</protein>
<dbReference type="Proteomes" id="UP000460416">
    <property type="component" value="Unassembled WGS sequence"/>
</dbReference>
<organism evidence="2 3">
    <name type="scientific">Christiangramia aestuarii</name>
    <dbReference type="NCBI Taxonomy" id="1028746"/>
    <lineage>
        <taxon>Bacteria</taxon>
        <taxon>Pseudomonadati</taxon>
        <taxon>Bacteroidota</taxon>
        <taxon>Flavobacteriia</taxon>
        <taxon>Flavobacteriales</taxon>
        <taxon>Flavobacteriaceae</taxon>
        <taxon>Christiangramia</taxon>
    </lineage>
</organism>
<feature type="chain" id="PRO_5029676129" description="PKD domain-containing protein" evidence="1">
    <location>
        <begin position="22"/>
        <end position="708"/>
    </location>
</feature>
<keyword evidence="3" id="KW-1185">Reference proteome</keyword>
<sequence length="708" mass="75333">MKIFKILAMLTISLLLFTGCEDDEITNYAFQDVSAPENVTAVFDVSQDDTGTVTVTPSGDGAQVFQVDLGNGESTELAAGESVTTVYDEGEYLVKVVAVGSTGLTSEYNQMLNISFKAPENLMINVDQPANNPKTITVSATADNATVFDVYFGDVDEEEPTQLMPGGSVEHTYEPGVYELTVVARGAGAATAEEDEIIIVPEATDPLKLPITFDVGTVSYAAGTFGGTSYEVVSNPDASGANTSDSNVAAVTNSGANWEGIAYTLGEPVDFSGSAKTISMKVWSDVALPVLLKFEGGVNGERQTEVSANHGGTGWEELTFNFATDAVKSYIDGTQGAGEPFVPTGQYSTMVIFIDGPGTAAGTFYLDDIEQDPGIPFKLPVTFDNFAAYTEGMISPFGGTFEVVANPDTSGDNPAASNVGAFTKDGGQYEGLTFNLDEAIDFSGDNKTMSVTLWSDVEYTVLFKLETGVNGERSNEVRATHTGSGWETLTFDFNNATKSYIDGSQGVGEPFVPTGEYASFSVFFAFEGSAAGTYYIDDIFKVGDDVVSLFSEDFESADNFETSGIGFNLVTNPQQSGINDSDGMVGEVINAGGQYEAVTFTFDEAIDFSAGKTITLKVYSETAYPVLYKLETGVNGERAAEVEVNHGGTGWEELTFDFANNARKSYVDGDPENGQPIVPDGQFDQVSIFLDFAGTTAGTFYIDDMMQN</sequence>
<dbReference type="PROSITE" id="PS51257">
    <property type="entry name" value="PROKAR_LIPOPROTEIN"/>
    <property type="match status" value="1"/>
</dbReference>
<dbReference type="Gene3D" id="2.60.120.430">
    <property type="entry name" value="Galactose-binding lectin"/>
    <property type="match status" value="2"/>
</dbReference>
<feature type="signal peptide" evidence="1">
    <location>
        <begin position="1"/>
        <end position="21"/>
    </location>
</feature>
<name>A0A7K1LSA8_9FLAO</name>
<dbReference type="RefSeq" id="WP_156277638.1">
    <property type="nucleotide sequence ID" value="NZ_BAABGI010000001.1"/>
</dbReference>
<dbReference type="OrthoDB" id="5381604at2"/>
<proteinExistence type="predicted"/>
<reference evidence="2 3" key="1">
    <citation type="submission" date="2019-07" db="EMBL/GenBank/DDBJ databases">
        <title>Gramella aestuarii sp. nov., isolated from a tidal flat, and emended description of Gramella echinicola.</title>
        <authorList>
            <person name="Liu L."/>
        </authorList>
    </citation>
    <scope>NUCLEOTIDE SEQUENCE [LARGE SCALE GENOMIC DNA]</scope>
    <source>
        <strain evidence="2 3">BS12</strain>
    </source>
</reference>
<keyword evidence="1" id="KW-0732">Signal</keyword>
<evidence type="ECO:0008006" key="4">
    <source>
        <dbReference type="Google" id="ProtNLM"/>
    </source>
</evidence>
<comment type="caution">
    <text evidence="2">The sequence shown here is derived from an EMBL/GenBank/DDBJ whole genome shotgun (WGS) entry which is preliminary data.</text>
</comment>
<dbReference type="EMBL" id="VJVW01000006">
    <property type="protein sequence ID" value="MUP43694.1"/>
    <property type="molecule type" value="Genomic_DNA"/>
</dbReference>
<dbReference type="AlphaFoldDB" id="A0A7K1LSA8"/>
<evidence type="ECO:0000256" key="1">
    <source>
        <dbReference type="SAM" id="SignalP"/>
    </source>
</evidence>
<evidence type="ECO:0000313" key="2">
    <source>
        <dbReference type="EMBL" id="MUP43694.1"/>
    </source>
</evidence>
<accession>A0A7K1LSA8</accession>